<feature type="signal peptide" evidence="1">
    <location>
        <begin position="1"/>
        <end position="19"/>
    </location>
</feature>
<dbReference type="RefSeq" id="WP_376891469.1">
    <property type="nucleotide sequence ID" value="NZ_JBHULS010000001.1"/>
</dbReference>
<proteinExistence type="predicted"/>
<organism evidence="2 3">
    <name type="scientific">Bizionia sediminis</name>
    <dbReference type="NCBI Taxonomy" id="1737064"/>
    <lineage>
        <taxon>Bacteria</taxon>
        <taxon>Pseudomonadati</taxon>
        <taxon>Bacteroidota</taxon>
        <taxon>Flavobacteriia</taxon>
        <taxon>Flavobacteriales</taxon>
        <taxon>Flavobacteriaceae</taxon>
        <taxon>Bizionia</taxon>
    </lineage>
</organism>
<evidence type="ECO:0000313" key="2">
    <source>
        <dbReference type="EMBL" id="MFD2550649.1"/>
    </source>
</evidence>
<comment type="caution">
    <text evidence="2">The sequence shown here is derived from an EMBL/GenBank/DDBJ whole genome shotgun (WGS) entry which is preliminary data.</text>
</comment>
<name>A0ABW5KPG3_9FLAO</name>
<protein>
    <submittedName>
        <fullName evidence="2">Uncharacterized protein</fullName>
    </submittedName>
</protein>
<evidence type="ECO:0000256" key="1">
    <source>
        <dbReference type="SAM" id="SignalP"/>
    </source>
</evidence>
<feature type="chain" id="PRO_5045969347" evidence="1">
    <location>
        <begin position="20"/>
        <end position="406"/>
    </location>
</feature>
<keyword evidence="3" id="KW-1185">Reference proteome</keyword>
<gene>
    <name evidence="2" type="ORF">ACFSQP_02350</name>
</gene>
<keyword evidence="1" id="KW-0732">Signal</keyword>
<evidence type="ECO:0000313" key="3">
    <source>
        <dbReference type="Proteomes" id="UP001597472"/>
    </source>
</evidence>
<sequence length="406" mass="45733">MKHLLLAAIATIVVAPVFAQTNTTNLDYKRSSLYTLMVSDTNKNFSETIESSFVNYPIPDKFNDHIVDQRTIPIVLNDTVSKKELQQLQHDNITNFLTTNDIAKMMIAKWFNRSETGGFNMDLISERGNYNATELDVKLARNSERGTALLADAGEELISNTFVVVNNFKYTNKEEIAKKTNGILSIVSAVAAEAGAGDVSLVVDTAAEGVNILGKGYVIKTDSYLYQLVWNEEVAATFYNDYWTEDANLDTTRVQAFNETNLFKLEYIGMESAWADLQSTKYTSKTDEELITTATIKASDAVIAKLQRSYEVFRTKTPLLSGSPITAKIGLKEGLQKNDKYEVLEQILTKNGETDYKRVGVIRVEKDKIWDNRFMATEENTSELEYTTFKGAKNKYYQGMLIRQIN</sequence>
<dbReference type="EMBL" id="JBHULS010000001">
    <property type="protein sequence ID" value="MFD2550649.1"/>
    <property type="molecule type" value="Genomic_DNA"/>
</dbReference>
<accession>A0ABW5KPG3</accession>
<dbReference type="Proteomes" id="UP001597472">
    <property type="component" value="Unassembled WGS sequence"/>
</dbReference>
<reference evidence="3" key="1">
    <citation type="journal article" date="2019" name="Int. J. Syst. Evol. Microbiol.">
        <title>The Global Catalogue of Microorganisms (GCM) 10K type strain sequencing project: providing services to taxonomists for standard genome sequencing and annotation.</title>
        <authorList>
            <consortium name="The Broad Institute Genomics Platform"/>
            <consortium name="The Broad Institute Genome Sequencing Center for Infectious Disease"/>
            <person name="Wu L."/>
            <person name="Ma J."/>
        </authorList>
    </citation>
    <scope>NUCLEOTIDE SEQUENCE [LARGE SCALE GENOMIC DNA]</scope>
    <source>
        <strain evidence="3">KCTC 42587</strain>
    </source>
</reference>